<evidence type="ECO:0000313" key="3">
    <source>
        <dbReference type="Proteomes" id="UP000789405"/>
    </source>
</evidence>
<keyword evidence="3" id="KW-1185">Reference proteome</keyword>
<evidence type="ECO:0000256" key="1">
    <source>
        <dbReference type="SAM" id="MobiDB-lite"/>
    </source>
</evidence>
<organism evidence="2 3">
    <name type="scientific">Dentiscutata erythropus</name>
    <dbReference type="NCBI Taxonomy" id="1348616"/>
    <lineage>
        <taxon>Eukaryota</taxon>
        <taxon>Fungi</taxon>
        <taxon>Fungi incertae sedis</taxon>
        <taxon>Mucoromycota</taxon>
        <taxon>Glomeromycotina</taxon>
        <taxon>Glomeromycetes</taxon>
        <taxon>Diversisporales</taxon>
        <taxon>Gigasporaceae</taxon>
        <taxon>Dentiscutata</taxon>
    </lineage>
</organism>
<feature type="region of interest" description="Disordered" evidence="1">
    <location>
        <begin position="1"/>
        <end position="47"/>
    </location>
</feature>
<sequence length="109" mass="13081">MTTKKQKKTAEDENDKLMHLHKEPTKSLLKNLPKSKKNPPKIDERTHNELTEKFTKKLAEERAKNDKLAKEPTEKTSKIYWKIYINAKNQEMEYTKTPKYEELKEKKTY</sequence>
<reference evidence="2" key="1">
    <citation type="submission" date="2021-06" db="EMBL/GenBank/DDBJ databases">
        <authorList>
            <person name="Kallberg Y."/>
            <person name="Tangrot J."/>
            <person name="Rosling A."/>
        </authorList>
    </citation>
    <scope>NUCLEOTIDE SEQUENCE</scope>
    <source>
        <strain evidence="2">MA453B</strain>
    </source>
</reference>
<name>A0A9N9FAU7_9GLOM</name>
<dbReference type="AlphaFoldDB" id="A0A9N9FAU7"/>
<comment type="caution">
    <text evidence="2">The sequence shown here is derived from an EMBL/GenBank/DDBJ whole genome shotgun (WGS) entry which is preliminary data.</text>
</comment>
<protein>
    <submittedName>
        <fullName evidence="2">14624_t:CDS:1</fullName>
    </submittedName>
</protein>
<proteinExistence type="predicted"/>
<dbReference type="EMBL" id="CAJVPY010001420">
    <property type="protein sequence ID" value="CAG8521276.1"/>
    <property type="molecule type" value="Genomic_DNA"/>
</dbReference>
<evidence type="ECO:0000313" key="2">
    <source>
        <dbReference type="EMBL" id="CAG8521276.1"/>
    </source>
</evidence>
<feature type="compositionally biased region" description="Basic and acidic residues" evidence="1">
    <location>
        <begin position="8"/>
        <end position="25"/>
    </location>
</feature>
<accession>A0A9N9FAU7</accession>
<dbReference type="Proteomes" id="UP000789405">
    <property type="component" value="Unassembled WGS sequence"/>
</dbReference>
<gene>
    <name evidence="2" type="ORF">DERYTH_LOCUS3882</name>
</gene>